<protein>
    <recommendedName>
        <fullName evidence="1">Reverse transcriptase Ty1/copia-type domain-containing protein</fullName>
    </recommendedName>
</protein>
<keyword evidence="3" id="KW-1185">Reference proteome</keyword>
<evidence type="ECO:0000313" key="2">
    <source>
        <dbReference type="EMBL" id="KAD5508935.1"/>
    </source>
</evidence>
<comment type="caution">
    <text evidence="2">The sequence shown here is derived from an EMBL/GenBank/DDBJ whole genome shotgun (WGS) entry which is preliminary data.</text>
</comment>
<dbReference type="SUPFAM" id="SSF56672">
    <property type="entry name" value="DNA/RNA polymerases"/>
    <property type="match status" value="1"/>
</dbReference>
<organism evidence="2 3">
    <name type="scientific">Mikania micrantha</name>
    <name type="common">bitter vine</name>
    <dbReference type="NCBI Taxonomy" id="192012"/>
    <lineage>
        <taxon>Eukaryota</taxon>
        <taxon>Viridiplantae</taxon>
        <taxon>Streptophyta</taxon>
        <taxon>Embryophyta</taxon>
        <taxon>Tracheophyta</taxon>
        <taxon>Spermatophyta</taxon>
        <taxon>Magnoliopsida</taxon>
        <taxon>eudicotyledons</taxon>
        <taxon>Gunneridae</taxon>
        <taxon>Pentapetalae</taxon>
        <taxon>asterids</taxon>
        <taxon>campanulids</taxon>
        <taxon>Asterales</taxon>
        <taxon>Asteraceae</taxon>
        <taxon>Asteroideae</taxon>
        <taxon>Heliantheae alliance</taxon>
        <taxon>Eupatorieae</taxon>
        <taxon>Mikania</taxon>
    </lineage>
</organism>
<dbReference type="Pfam" id="PF07727">
    <property type="entry name" value="RVT_2"/>
    <property type="match status" value="1"/>
</dbReference>
<evidence type="ECO:0000313" key="3">
    <source>
        <dbReference type="Proteomes" id="UP000326396"/>
    </source>
</evidence>
<proteinExistence type="predicted"/>
<accession>A0A5N6P077</accession>
<dbReference type="OrthoDB" id="1727072at2759"/>
<name>A0A5N6P077_9ASTR</name>
<reference evidence="2 3" key="1">
    <citation type="submission" date="2019-05" db="EMBL/GenBank/DDBJ databases">
        <title>Mikania micrantha, genome provides insights into the molecular mechanism of rapid growth.</title>
        <authorList>
            <person name="Liu B."/>
        </authorList>
    </citation>
    <scope>NUCLEOTIDE SEQUENCE [LARGE SCALE GENOMIC DNA]</scope>
    <source>
        <strain evidence="2">NLD-2019</strain>
        <tissue evidence="2">Leaf</tissue>
    </source>
</reference>
<dbReference type="InterPro" id="IPR013103">
    <property type="entry name" value="RVT_2"/>
</dbReference>
<dbReference type="Proteomes" id="UP000326396">
    <property type="component" value="Linkage Group LG16"/>
</dbReference>
<dbReference type="EMBL" id="SZYD01000008">
    <property type="protein sequence ID" value="KAD5508935.1"/>
    <property type="molecule type" value="Genomic_DNA"/>
</dbReference>
<sequence>MDVKSAFLHGDLKELVYVTQPEVFVKKGAEQKVYKLSKALYWLKQAPRAWNTRLNGMLKDLGFNKCKHEPAVYRKGSKEETSIIRVYVDDLLITVECSEKIKEMKGKMEERFEMTDLGLLSYYLGIQVTQNHQGIKLQQTCYAHKILDEAGLKDCNLTKFPTEPGLTLSKNDESGDADAT</sequence>
<evidence type="ECO:0000259" key="1">
    <source>
        <dbReference type="Pfam" id="PF07727"/>
    </source>
</evidence>
<dbReference type="AlphaFoldDB" id="A0A5N6P077"/>
<dbReference type="InterPro" id="IPR043502">
    <property type="entry name" value="DNA/RNA_pol_sf"/>
</dbReference>
<gene>
    <name evidence="2" type="ORF">E3N88_16638</name>
</gene>
<feature type="domain" description="Reverse transcriptase Ty1/copia-type" evidence="1">
    <location>
        <begin position="1"/>
        <end position="163"/>
    </location>
</feature>